<keyword evidence="3" id="KW-1185">Reference proteome</keyword>
<dbReference type="AlphaFoldDB" id="I4EMZ3"/>
<sequence length="57" mass="6451">MRYLDSHQRLSRYSRESESNVHPPESSPAGALFIALAGLRYRISTMAGRNRGPDFDI</sequence>
<comment type="caution">
    <text evidence="2">The sequence shown here is derived from an EMBL/GenBank/DDBJ whole genome shotgun (WGS) entry which is preliminary data.</text>
</comment>
<organism evidence="2 3">
    <name type="scientific">Nitrolancea hollandica Lb</name>
    <dbReference type="NCBI Taxonomy" id="1129897"/>
    <lineage>
        <taxon>Bacteria</taxon>
        <taxon>Pseudomonadati</taxon>
        <taxon>Thermomicrobiota</taxon>
        <taxon>Thermomicrobia</taxon>
        <taxon>Sphaerobacterales</taxon>
        <taxon>Sphaerobacterineae</taxon>
        <taxon>Sphaerobacteraceae</taxon>
        <taxon>Nitrolancea</taxon>
    </lineage>
</organism>
<dbReference type="EMBL" id="CAGS01000667">
    <property type="protein sequence ID" value="CCF86056.1"/>
    <property type="molecule type" value="Genomic_DNA"/>
</dbReference>
<proteinExistence type="predicted"/>
<feature type="compositionally biased region" description="Basic and acidic residues" evidence="1">
    <location>
        <begin position="1"/>
        <end position="19"/>
    </location>
</feature>
<reference evidence="2 3" key="1">
    <citation type="journal article" date="2012" name="ISME J.">
        <title>Nitrification expanded: discovery, physiology and genomics of a nitrite-oxidizing bacterium from the phylum Chloroflexi.</title>
        <authorList>
            <person name="Sorokin D.Y."/>
            <person name="Lucker S."/>
            <person name="Vejmelkova D."/>
            <person name="Kostrikina N.A."/>
            <person name="Kleerebezem R."/>
            <person name="Rijpstra W.I."/>
            <person name="Damste J.S."/>
            <person name="Le Paslier D."/>
            <person name="Muyzer G."/>
            <person name="Wagner M."/>
            <person name="van Loosdrecht M.C."/>
            <person name="Daims H."/>
        </authorList>
    </citation>
    <scope>NUCLEOTIDE SEQUENCE [LARGE SCALE GENOMIC DNA]</scope>
    <source>
        <strain evidence="3">none</strain>
    </source>
</reference>
<name>I4EMZ3_9BACT</name>
<protein>
    <submittedName>
        <fullName evidence="2">Uncharacterized protein</fullName>
    </submittedName>
</protein>
<accession>I4EMZ3</accession>
<gene>
    <name evidence="2" type="ORF">NITHO_70002</name>
</gene>
<feature type="region of interest" description="Disordered" evidence="1">
    <location>
        <begin position="1"/>
        <end position="28"/>
    </location>
</feature>
<evidence type="ECO:0000313" key="2">
    <source>
        <dbReference type="EMBL" id="CCF86056.1"/>
    </source>
</evidence>
<evidence type="ECO:0000313" key="3">
    <source>
        <dbReference type="Proteomes" id="UP000004221"/>
    </source>
</evidence>
<evidence type="ECO:0000256" key="1">
    <source>
        <dbReference type="SAM" id="MobiDB-lite"/>
    </source>
</evidence>
<dbReference type="Proteomes" id="UP000004221">
    <property type="component" value="Unassembled WGS sequence"/>
</dbReference>